<dbReference type="PANTHER" id="PTHR31286:SF180">
    <property type="entry name" value="OS10G0362600 PROTEIN"/>
    <property type="match status" value="1"/>
</dbReference>
<dbReference type="InterPro" id="IPR040256">
    <property type="entry name" value="At4g02000-like"/>
</dbReference>
<evidence type="ECO:0000313" key="1">
    <source>
        <dbReference type="Proteomes" id="UP000504607"/>
    </source>
</evidence>
<sequence>MVELPTVGLRERSELWMATTVEAKCLGRRMVSEMVAQDFWIRAGVKGTVAVYGLEREFLLFQFGDSTERDAVPRRPWNVAEQPLALEPWWSGFFPADGAISTALVWIRLSQLPVEYWEEVAIREIVRPVEEFFSVDECISEIKQLGFVRVYVKIDLSRPLRPGVLVGGLDGPFWQRFVFENLEGVCLNCGFFHKPEERCRTTRKSGSTAAGLVPALEAQRWAR</sequence>
<protein>
    <submittedName>
        <fullName evidence="2">Uncharacterized protein LOC105056359</fullName>
    </submittedName>
</protein>
<organism evidence="1 2">
    <name type="scientific">Elaeis guineensis var. tenera</name>
    <name type="common">Oil palm</name>
    <dbReference type="NCBI Taxonomy" id="51953"/>
    <lineage>
        <taxon>Eukaryota</taxon>
        <taxon>Viridiplantae</taxon>
        <taxon>Streptophyta</taxon>
        <taxon>Embryophyta</taxon>
        <taxon>Tracheophyta</taxon>
        <taxon>Spermatophyta</taxon>
        <taxon>Magnoliopsida</taxon>
        <taxon>Liliopsida</taxon>
        <taxon>Arecaceae</taxon>
        <taxon>Arecoideae</taxon>
        <taxon>Cocoseae</taxon>
        <taxon>Elaeidinae</taxon>
        <taxon>Elaeis</taxon>
    </lineage>
</organism>
<evidence type="ECO:0000313" key="2">
    <source>
        <dbReference type="RefSeq" id="XP_010936828.1"/>
    </source>
</evidence>
<reference evidence="2" key="1">
    <citation type="submission" date="2025-08" db="UniProtKB">
        <authorList>
            <consortium name="RefSeq"/>
        </authorList>
    </citation>
    <scope>IDENTIFICATION</scope>
</reference>
<proteinExistence type="predicted"/>
<keyword evidence="1" id="KW-1185">Reference proteome</keyword>
<dbReference type="GeneID" id="105056359"/>
<dbReference type="PANTHER" id="PTHR31286">
    <property type="entry name" value="GLYCINE-RICH CELL WALL STRUCTURAL PROTEIN 1.8-LIKE"/>
    <property type="match status" value="1"/>
</dbReference>
<dbReference type="AlphaFoldDB" id="A0A6I9S357"/>
<dbReference type="InParanoid" id="A0A6I9S357"/>
<dbReference type="KEGG" id="egu:105056359"/>
<accession>A0A6I9S357</accession>
<gene>
    <name evidence="2" type="primary">LOC105056359</name>
</gene>
<dbReference type="RefSeq" id="XP_010936828.1">
    <property type="nucleotide sequence ID" value="XM_010938526.1"/>
</dbReference>
<dbReference type="OrthoDB" id="786188at2759"/>
<name>A0A6I9S357_ELAGV</name>
<dbReference type="Proteomes" id="UP000504607">
    <property type="component" value="Chromosome 13"/>
</dbReference>